<sequence>MSDFLIFQPHYKIPELCLIFTVKTRGVVVV</sequence>
<proteinExistence type="predicted"/>
<organism evidence="1">
    <name type="scientific">Anguilla anguilla</name>
    <name type="common">European freshwater eel</name>
    <name type="synonym">Muraena anguilla</name>
    <dbReference type="NCBI Taxonomy" id="7936"/>
    <lineage>
        <taxon>Eukaryota</taxon>
        <taxon>Metazoa</taxon>
        <taxon>Chordata</taxon>
        <taxon>Craniata</taxon>
        <taxon>Vertebrata</taxon>
        <taxon>Euteleostomi</taxon>
        <taxon>Actinopterygii</taxon>
        <taxon>Neopterygii</taxon>
        <taxon>Teleostei</taxon>
        <taxon>Anguilliformes</taxon>
        <taxon>Anguillidae</taxon>
        <taxon>Anguilla</taxon>
    </lineage>
</organism>
<dbReference type="EMBL" id="GBXM01044473">
    <property type="protein sequence ID" value="JAH64104.1"/>
    <property type="molecule type" value="Transcribed_RNA"/>
</dbReference>
<reference evidence="1" key="2">
    <citation type="journal article" date="2015" name="Fish Shellfish Immunol.">
        <title>Early steps in the European eel (Anguilla anguilla)-Vibrio vulnificus interaction in the gills: Role of the RtxA13 toxin.</title>
        <authorList>
            <person name="Callol A."/>
            <person name="Pajuelo D."/>
            <person name="Ebbesson L."/>
            <person name="Teles M."/>
            <person name="MacKenzie S."/>
            <person name="Amaro C."/>
        </authorList>
    </citation>
    <scope>NUCLEOTIDE SEQUENCE</scope>
</reference>
<reference evidence="1" key="1">
    <citation type="submission" date="2014-11" db="EMBL/GenBank/DDBJ databases">
        <authorList>
            <person name="Amaro Gonzalez C."/>
        </authorList>
    </citation>
    <scope>NUCLEOTIDE SEQUENCE</scope>
</reference>
<accession>A0A0E9UE19</accession>
<protein>
    <submittedName>
        <fullName evidence="1">Uncharacterized protein</fullName>
    </submittedName>
</protein>
<dbReference type="AlphaFoldDB" id="A0A0E9UE19"/>
<evidence type="ECO:0000313" key="1">
    <source>
        <dbReference type="EMBL" id="JAH64104.1"/>
    </source>
</evidence>
<name>A0A0E9UE19_ANGAN</name>